<keyword evidence="4 5" id="KW-0472">Membrane</keyword>
<feature type="transmembrane region" description="Helical" evidence="5">
    <location>
        <begin position="274"/>
        <end position="295"/>
    </location>
</feature>
<organism evidence="7 8">
    <name type="scientific">Aphis gossypii</name>
    <name type="common">Cotton aphid</name>
    <dbReference type="NCBI Taxonomy" id="80765"/>
    <lineage>
        <taxon>Eukaryota</taxon>
        <taxon>Metazoa</taxon>
        <taxon>Ecdysozoa</taxon>
        <taxon>Arthropoda</taxon>
        <taxon>Hexapoda</taxon>
        <taxon>Insecta</taxon>
        <taxon>Pterygota</taxon>
        <taxon>Neoptera</taxon>
        <taxon>Paraneoptera</taxon>
        <taxon>Hemiptera</taxon>
        <taxon>Sternorrhyncha</taxon>
        <taxon>Aphidomorpha</taxon>
        <taxon>Aphidoidea</taxon>
        <taxon>Aphididae</taxon>
        <taxon>Aphidini</taxon>
        <taxon>Aphis</taxon>
        <taxon>Aphis</taxon>
    </lineage>
</organism>
<feature type="transmembrane region" description="Helical" evidence="5">
    <location>
        <begin position="150"/>
        <end position="172"/>
    </location>
</feature>
<proteinExistence type="predicted"/>
<dbReference type="PANTHER" id="PTHR48021">
    <property type="match status" value="1"/>
</dbReference>
<name>A0A9P0ITQ0_APHGO</name>
<feature type="transmembrane region" description="Helical" evidence="5">
    <location>
        <begin position="362"/>
        <end position="390"/>
    </location>
</feature>
<evidence type="ECO:0000256" key="4">
    <source>
        <dbReference type="ARBA" id="ARBA00023136"/>
    </source>
</evidence>
<reference evidence="7" key="2">
    <citation type="submission" date="2022-10" db="EMBL/GenBank/DDBJ databases">
        <authorList>
            <consortium name="ENA_rothamsted_submissions"/>
            <consortium name="culmorum"/>
            <person name="King R."/>
        </authorList>
    </citation>
    <scope>NUCLEOTIDE SEQUENCE</scope>
</reference>
<gene>
    <name evidence="7" type="ORF">APHIGO_LOCUS2520</name>
</gene>
<protein>
    <recommendedName>
        <fullName evidence="6">Major facilitator superfamily (MFS) profile domain-containing protein</fullName>
    </recommendedName>
</protein>
<evidence type="ECO:0000313" key="7">
    <source>
        <dbReference type="EMBL" id="CAH1713758.1"/>
    </source>
</evidence>
<dbReference type="InterPro" id="IPR036259">
    <property type="entry name" value="MFS_trans_sf"/>
</dbReference>
<accession>A0A9P0ITQ0</accession>
<feature type="transmembrane region" description="Helical" evidence="5">
    <location>
        <begin position="93"/>
        <end position="111"/>
    </location>
</feature>
<dbReference type="GO" id="GO:0022857">
    <property type="term" value="F:transmembrane transporter activity"/>
    <property type="evidence" value="ECO:0007669"/>
    <property type="project" value="InterPro"/>
</dbReference>
<feature type="transmembrane region" description="Helical" evidence="5">
    <location>
        <begin position="21"/>
        <end position="45"/>
    </location>
</feature>
<feature type="transmembrane region" description="Helical" evidence="5">
    <location>
        <begin position="178"/>
        <end position="197"/>
    </location>
</feature>
<evidence type="ECO:0000256" key="3">
    <source>
        <dbReference type="ARBA" id="ARBA00022989"/>
    </source>
</evidence>
<dbReference type="SUPFAM" id="SSF103473">
    <property type="entry name" value="MFS general substrate transporter"/>
    <property type="match status" value="1"/>
</dbReference>
<evidence type="ECO:0000259" key="6">
    <source>
        <dbReference type="PROSITE" id="PS50850"/>
    </source>
</evidence>
<dbReference type="Pfam" id="PF00083">
    <property type="entry name" value="Sugar_tr"/>
    <property type="match status" value="1"/>
</dbReference>
<dbReference type="EMBL" id="OU899034">
    <property type="protein sequence ID" value="CAH1713758.1"/>
    <property type="molecule type" value="Genomic_DNA"/>
</dbReference>
<dbReference type="InterPro" id="IPR020846">
    <property type="entry name" value="MFS_dom"/>
</dbReference>
<keyword evidence="2 5" id="KW-0812">Transmembrane</keyword>
<keyword evidence="8" id="KW-1185">Reference proteome</keyword>
<comment type="subcellular location">
    <subcellularLocation>
        <location evidence="1">Membrane</location>
        <topology evidence="1">Multi-pass membrane protein</topology>
    </subcellularLocation>
</comment>
<dbReference type="InterPro" id="IPR050549">
    <property type="entry name" value="MFS_Trehalose_Transporter"/>
</dbReference>
<evidence type="ECO:0000256" key="1">
    <source>
        <dbReference type="ARBA" id="ARBA00004141"/>
    </source>
</evidence>
<dbReference type="GO" id="GO:0016020">
    <property type="term" value="C:membrane"/>
    <property type="evidence" value="ECO:0007669"/>
    <property type="project" value="UniProtKB-SubCell"/>
</dbReference>
<feature type="domain" description="Major facilitator superfamily (MFS) profile" evidence="6">
    <location>
        <begin position="20"/>
        <end position="456"/>
    </location>
</feature>
<dbReference type="PROSITE" id="PS50850">
    <property type="entry name" value="MFS"/>
    <property type="match status" value="1"/>
</dbReference>
<dbReference type="AlphaFoldDB" id="A0A9P0ITQ0"/>
<dbReference type="Proteomes" id="UP001154329">
    <property type="component" value="Chromosome 1"/>
</dbReference>
<feature type="transmembrane region" description="Helical" evidence="5">
    <location>
        <begin position="333"/>
        <end position="356"/>
    </location>
</feature>
<feature type="transmembrane region" description="Helical" evidence="5">
    <location>
        <begin position="307"/>
        <end position="326"/>
    </location>
</feature>
<sequence>MEGINKYKYGFKSTIAQCWAISSIWLLQFQFGIHVAIFSIVIGTLEKNRPDENEFLTITREEASRIDSLSHLFTLLGHVLSSLLLDRLGHKKCMILTNILFLIAQIMLYFAKNVEMLYASMSLMAFGLGYSKAPSLAYAGEVCDPKLRGVLISSLDIFYYVGSIILFTLYSYNEQWRLTVLITTVFPILTIIILIAIPDSPMWLLARGKRSKAHRNLSRLRGNVSYEKCENEFQEMVRYNVPSNNDEQHHKENTNIWKQLLEPEVLRPLRLMTIYFFCINLLCGLPLFPYLVVILDTFPGPVNVEWPIAYVIIPSITGSIMAVFLIRKLGKRVLTLFTSSVCSICYILIGLIGVYFKNSKSWASWTVLILFLTTTLVTSIGMIPVSWTLVTEIFPAKCRNTLCCICLGVHFIINFFMTTYYPEFEFLVGFFNVFTILGIFGLFVCIYFYFCLPETENKTLQEVTVFFKNNQTPNQNIFSQFIDFFTKIM</sequence>
<feature type="transmembrane region" description="Helical" evidence="5">
    <location>
        <begin position="402"/>
        <end position="421"/>
    </location>
</feature>
<keyword evidence="3 5" id="KW-1133">Transmembrane helix</keyword>
<evidence type="ECO:0000313" key="8">
    <source>
        <dbReference type="Proteomes" id="UP001154329"/>
    </source>
</evidence>
<dbReference type="InterPro" id="IPR005828">
    <property type="entry name" value="MFS_sugar_transport-like"/>
</dbReference>
<evidence type="ECO:0000256" key="2">
    <source>
        <dbReference type="ARBA" id="ARBA00022692"/>
    </source>
</evidence>
<evidence type="ECO:0000256" key="5">
    <source>
        <dbReference type="SAM" id="Phobius"/>
    </source>
</evidence>
<reference evidence="7" key="1">
    <citation type="submission" date="2022-02" db="EMBL/GenBank/DDBJ databases">
        <authorList>
            <person name="King R."/>
        </authorList>
    </citation>
    <scope>NUCLEOTIDE SEQUENCE</scope>
</reference>
<dbReference type="PANTHER" id="PTHR48021:SF39">
    <property type="entry name" value="MAJOR FACILITATOR SUPERFAMILY (MFS) PROFILE DOMAIN-CONTAINING PROTEIN"/>
    <property type="match status" value="1"/>
</dbReference>
<feature type="transmembrane region" description="Helical" evidence="5">
    <location>
        <begin position="427"/>
        <end position="450"/>
    </location>
</feature>
<dbReference type="Gene3D" id="1.20.1250.20">
    <property type="entry name" value="MFS general substrate transporter like domains"/>
    <property type="match status" value="1"/>
</dbReference>